<dbReference type="InterPro" id="IPR003819">
    <property type="entry name" value="TauD/TfdA-like"/>
</dbReference>
<evidence type="ECO:0000256" key="4">
    <source>
        <dbReference type="ARBA" id="ARBA00022723"/>
    </source>
</evidence>
<evidence type="ECO:0000256" key="2">
    <source>
        <dbReference type="ARBA" id="ARBA00001961"/>
    </source>
</evidence>
<keyword evidence="5 9" id="KW-0223">Dioxygenase</keyword>
<sequence>MLGTGETGVLLKERGMDVPLETGETAYFNYFWLRDNCPSSFDHETRERAFDIFAEVEAPRAVSAAISGGVLEIAWAGTDHVTRMPLSLLANYAKGEKRADVAKVSRSPWFADHYGRMARFSYSRLTEGETELRNWAKAMLTDGIALLTGLPDTDAALLDTASLIGHVRPSYFGQVFEVKTHIKPTNLAFTSKALPLHTDLPDEDLAPGIQFLHCRANTVEGGNSLFVDGLAVAEDFRLAFPEDFELLVATDVPYFCEHERFDMRSRQRVIELDEYGNISGVTISQHHADMFDLPQQELDRFYPAFCRFGQMMRREKYMMQFRLKAGECIVFDNHRIVHGRAEYSANSGDRHLRGCYTDRGELRSIYRVLEGKKERME</sequence>
<reference evidence="9 10" key="1">
    <citation type="submission" date="2023-03" db="EMBL/GenBank/DDBJ databases">
        <title>Roseibium porphyridii sp. nov. and Roseibium rhodosorbium sp. nov. isolated from marine algae, Porphyridium cruentum and Rhodosorus marinus, respectively.</title>
        <authorList>
            <person name="Lee M.W."/>
            <person name="Choi B.J."/>
            <person name="Lee J.K."/>
            <person name="Choi D.G."/>
            <person name="Baek J.H."/>
            <person name="Bayburt H."/>
            <person name="Kim J.M."/>
            <person name="Han D.M."/>
            <person name="Kim K.H."/>
            <person name="Jeon C.O."/>
        </authorList>
    </citation>
    <scope>NUCLEOTIDE SEQUENCE [LARGE SCALE GENOMIC DNA]</scope>
    <source>
        <strain evidence="9 10">KMA01</strain>
    </source>
</reference>
<evidence type="ECO:0000256" key="3">
    <source>
        <dbReference type="ARBA" id="ARBA00008654"/>
    </source>
</evidence>
<dbReference type="Proteomes" id="UP001209803">
    <property type="component" value="Chromosome"/>
</dbReference>
<dbReference type="EMBL" id="CP120863">
    <property type="protein sequence ID" value="WFE91711.1"/>
    <property type="molecule type" value="Genomic_DNA"/>
</dbReference>
<dbReference type="CDD" id="cd00250">
    <property type="entry name" value="CAS_like"/>
    <property type="match status" value="1"/>
</dbReference>
<evidence type="ECO:0000259" key="8">
    <source>
        <dbReference type="Pfam" id="PF02668"/>
    </source>
</evidence>
<gene>
    <name evidence="9" type="ORF">K1718_10220</name>
</gene>
<dbReference type="InterPro" id="IPR038492">
    <property type="entry name" value="GBBH-like_N_sf"/>
</dbReference>
<dbReference type="InterPro" id="IPR050411">
    <property type="entry name" value="AlphaKG_dependent_hydroxylases"/>
</dbReference>
<name>A0ABY8F8Q3_9HYPH</name>
<keyword evidence="6" id="KW-0560">Oxidoreductase</keyword>
<evidence type="ECO:0000313" key="9">
    <source>
        <dbReference type="EMBL" id="WFE91711.1"/>
    </source>
</evidence>
<keyword evidence="10" id="KW-1185">Reference proteome</keyword>
<evidence type="ECO:0000256" key="1">
    <source>
        <dbReference type="ARBA" id="ARBA00001954"/>
    </source>
</evidence>
<dbReference type="InterPro" id="IPR042098">
    <property type="entry name" value="TauD-like_sf"/>
</dbReference>
<feature type="domain" description="TauD/TfdA-like" evidence="8">
    <location>
        <begin position="119"/>
        <end position="356"/>
    </location>
</feature>
<comment type="cofactor">
    <cofactor evidence="2">
        <name>L-ascorbate</name>
        <dbReference type="ChEBI" id="CHEBI:38290"/>
    </cofactor>
</comment>
<dbReference type="GO" id="GO:0051213">
    <property type="term" value="F:dioxygenase activity"/>
    <property type="evidence" value="ECO:0007669"/>
    <property type="project" value="UniProtKB-KW"/>
</dbReference>
<accession>A0ABY8F8Q3</accession>
<evidence type="ECO:0000256" key="7">
    <source>
        <dbReference type="ARBA" id="ARBA00023004"/>
    </source>
</evidence>
<keyword evidence="4" id="KW-0479">Metal-binding</keyword>
<evidence type="ECO:0000256" key="5">
    <source>
        <dbReference type="ARBA" id="ARBA00022964"/>
    </source>
</evidence>
<protein>
    <submittedName>
        <fullName evidence="9">TauD/TfdA family dioxygenase</fullName>
    </submittedName>
</protein>
<keyword evidence="7" id="KW-0408">Iron</keyword>
<evidence type="ECO:0000313" key="10">
    <source>
        <dbReference type="Proteomes" id="UP001209803"/>
    </source>
</evidence>
<dbReference type="PANTHER" id="PTHR10696">
    <property type="entry name" value="GAMMA-BUTYROBETAINE HYDROXYLASE-RELATED"/>
    <property type="match status" value="1"/>
</dbReference>
<proteinExistence type="inferred from homology"/>
<dbReference type="Gene3D" id="3.30.2020.30">
    <property type="match status" value="1"/>
</dbReference>
<dbReference type="SUPFAM" id="SSF51197">
    <property type="entry name" value="Clavaminate synthase-like"/>
    <property type="match status" value="1"/>
</dbReference>
<dbReference type="RefSeq" id="WP_265684316.1">
    <property type="nucleotide sequence ID" value="NZ_CP120863.1"/>
</dbReference>
<dbReference type="Gene3D" id="3.60.130.10">
    <property type="entry name" value="Clavaminate synthase-like"/>
    <property type="match status" value="1"/>
</dbReference>
<dbReference type="PANTHER" id="PTHR10696:SF51">
    <property type="entry name" value="TRIMETHYLLYSINE DIOXYGENASE, MITOCHONDRIAL"/>
    <property type="match status" value="1"/>
</dbReference>
<organism evidence="9 10">
    <name type="scientific">Roseibium porphyridii</name>
    <dbReference type="NCBI Taxonomy" id="2866279"/>
    <lineage>
        <taxon>Bacteria</taxon>
        <taxon>Pseudomonadati</taxon>
        <taxon>Pseudomonadota</taxon>
        <taxon>Alphaproteobacteria</taxon>
        <taxon>Hyphomicrobiales</taxon>
        <taxon>Stappiaceae</taxon>
        <taxon>Roseibium</taxon>
    </lineage>
</organism>
<comment type="similarity">
    <text evidence="3">Belongs to the gamma-BBH/TMLD family.</text>
</comment>
<comment type="cofactor">
    <cofactor evidence="1">
        <name>Fe(2+)</name>
        <dbReference type="ChEBI" id="CHEBI:29033"/>
    </cofactor>
</comment>
<dbReference type="Pfam" id="PF02668">
    <property type="entry name" value="TauD"/>
    <property type="match status" value="1"/>
</dbReference>
<evidence type="ECO:0000256" key="6">
    <source>
        <dbReference type="ARBA" id="ARBA00023002"/>
    </source>
</evidence>